<proteinExistence type="predicted"/>
<name>A0A382WA05_9ZZZZ</name>
<dbReference type="EMBL" id="UINC01157782">
    <property type="protein sequence ID" value="SVD54958.1"/>
    <property type="molecule type" value="Genomic_DNA"/>
</dbReference>
<reference evidence="1" key="1">
    <citation type="submission" date="2018-05" db="EMBL/GenBank/DDBJ databases">
        <authorList>
            <person name="Lanie J.A."/>
            <person name="Ng W.-L."/>
            <person name="Kazmierczak K.M."/>
            <person name="Andrzejewski T.M."/>
            <person name="Davidsen T.M."/>
            <person name="Wayne K.J."/>
            <person name="Tettelin H."/>
            <person name="Glass J.I."/>
            <person name="Rusch D."/>
            <person name="Podicherti R."/>
            <person name="Tsui H.-C.T."/>
            <person name="Winkler M.E."/>
        </authorList>
    </citation>
    <scope>NUCLEOTIDE SEQUENCE</scope>
</reference>
<organism evidence="1">
    <name type="scientific">marine metagenome</name>
    <dbReference type="NCBI Taxonomy" id="408172"/>
    <lineage>
        <taxon>unclassified sequences</taxon>
        <taxon>metagenomes</taxon>
        <taxon>ecological metagenomes</taxon>
    </lineage>
</organism>
<gene>
    <name evidence="1" type="ORF">METZ01_LOCUS407812</name>
</gene>
<dbReference type="AlphaFoldDB" id="A0A382WA05"/>
<accession>A0A382WA05</accession>
<evidence type="ECO:0000313" key="1">
    <source>
        <dbReference type="EMBL" id="SVD54958.1"/>
    </source>
</evidence>
<protein>
    <submittedName>
        <fullName evidence="1">Uncharacterized protein</fullName>
    </submittedName>
</protein>
<sequence>MNDIPRKVKIKIGNKNQFDIQMAIFLIHSTDTPENNMLYEHKFLYNFDYYN</sequence>